<proteinExistence type="predicted"/>
<protein>
    <recommendedName>
        <fullName evidence="4">GTPase</fullName>
    </recommendedName>
</protein>
<feature type="compositionally biased region" description="Basic and acidic residues" evidence="1">
    <location>
        <begin position="555"/>
        <end position="566"/>
    </location>
</feature>
<evidence type="ECO:0000313" key="3">
    <source>
        <dbReference type="Proteomes" id="UP000297475"/>
    </source>
</evidence>
<sequence>MSQNPQPYLALVEPSRTSLSYAPSRPRLLAEWVDQLPKVNHAETSHRLYKAIREINQLKCSPADRLELLDILAPEIEHAADGLFRRYLERPFALDEMERKVLSLTHGMAIELGAGYKEVAQATAGGWGLGRKDMAARALHHCIWSILPNLYRMFSLYLPAPKGFWRELHDLYQLGLQLDSGTRPFDWNGHSRTLNQAYQAALLFSIAQPFQLQRHELDPLFQACVAWAPGAQLEKAGQGGIYVVDLTRDQGPSQLSHDTTLHGNLISLYTGDLVTQLQTPQSLPAVPNMTERLRDHLGMAWDRAQPRAFQRKPTQGAVTVTLGLSAVHSQLCGGHSFSHFLAAYADYLPPDDGRDSRFQARDTLATRQSQDAWDQSHDAARDLAPDAAADTPDTTAETAAEVMEYPATAVNMSPRGFCLHWPDPVPEHLIMGEVISVKAENASHRTIGLLRWLRQYRGSGVRGGVELLSPQAEACAVRVVNTSGPNSDFLRAILLPEINAVAQPESVVMPRLQVRAGQKILLYRNGRQQAYRLLHKINETSAAGQFSIAPAGPTEADRPKAQKDLDLQNDPLWRPV</sequence>
<name>A0A4Z0WF52_9GAMM</name>
<reference evidence="2 3" key="1">
    <citation type="submission" date="2019-04" db="EMBL/GenBank/DDBJ databases">
        <title>Natronospirillum operosus gen. nov., sp. nov., a haloalkaliphilic satellite isolated from decaying biomass of laboratory culture of cyanobacterium Geitlerinema sp. and proposal of Natronospirillaceae fam. nov. and Saccharospirillaceae fam. nov.</title>
        <authorList>
            <person name="Kevbrin V."/>
            <person name="Boltyanskaya Y."/>
            <person name="Koziaeva V."/>
            <person name="Grouzdev D.S."/>
            <person name="Park M."/>
            <person name="Cho J."/>
        </authorList>
    </citation>
    <scope>NUCLEOTIDE SEQUENCE [LARGE SCALE GENOMIC DNA]</scope>
    <source>
        <strain evidence="2 3">G-116</strain>
    </source>
</reference>
<accession>A0A4Z0WF52</accession>
<dbReference type="AlphaFoldDB" id="A0A4Z0WF52"/>
<organism evidence="2 3">
    <name type="scientific">Natronospirillum operosum</name>
    <dbReference type="NCBI Taxonomy" id="2759953"/>
    <lineage>
        <taxon>Bacteria</taxon>
        <taxon>Pseudomonadati</taxon>
        <taxon>Pseudomonadota</taxon>
        <taxon>Gammaproteobacteria</taxon>
        <taxon>Oceanospirillales</taxon>
        <taxon>Natronospirillaceae</taxon>
        <taxon>Natronospirillum</taxon>
    </lineage>
</organism>
<evidence type="ECO:0000256" key="1">
    <source>
        <dbReference type="SAM" id="MobiDB-lite"/>
    </source>
</evidence>
<evidence type="ECO:0000313" key="2">
    <source>
        <dbReference type="EMBL" id="TGG94062.1"/>
    </source>
</evidence>
<keyword evidence="3" id="KW-1185">Reference proteome</keyword>
<feature type="region of interest" description="Disordered" evidence="1">
    <location>
        <begin position="548"/>
        <end position="576"/>
    </location>
</feature>
<evidence type="ECO:0008006" key="4">
    <source>
        <dbReference type="Google" id="ProtNLM"/>
    </source>
</evidence>
<gene>
    <name evidence="2" type="ORF">E4656_07750</name>
</gene>
<dbReference type="RefSeq" id="WP_135482631.1">
    <property type="nucleotide sequence ID" value="NZ_SRMF01000002.1"/>
</dbReference>
<dbReference type="OrthoDB" id="5724405at2"/>
<comment type="caution">
    <text evidence="2">The sequence shown here is derived from an EMBL/GenBank/DDBJ whole genome shotgun (WGS) entry which is preliminary data.</text>
</comment>
<dbReference type="EMBL" id="SRMF01000002">
    <property type="protein sequence ID" value="TGG94062.1"/>
    <property type="molecule type" value="Genomic_DNA"/>
</dbReference>
<dbReference type="Proteomes" id="UP000297475">
    <property type="component" value="Unassembled WGS sequence"/>
</dbReference>